<feature type="compositionally biased region" description="Basic and acidic residues" evidence="1">
    <location>
        <begin position="89"/>
        <end position="98"/>
    </location>
</feature>
<evidence type="ECO:0000313" key="2">
    <source>
        <dbReference type="EMBL" id="KLN61873.1"/>
    </source>
</evidence>
<keyword evidence="3" id="KW-1185">Reference proteome</keyword>
<dbReference type="OrthoDB" id="8481906at2"/>
<feature type="region of interest" description="Disordered" evidence="1">
    <location>
        <begin position="218"/>
        <end position="306"/>
    </location>
</feature>
<evidence type="ECO:0000256" key="1">
    <source>
        <dbReference type="SAM" id="MobiDB-lite"/>
    </source>
</evidence>
<evidence type="ECO:0000313" key="3">
    <source>
        <dbReference type="Proteomes" id="UP000035444"/>
    </source>
</evidence>
<organism evidence="2 3">
    <name type="scientific">Kiloniella spongiae</name>
    <dbReference type="NCBI Taxonomy" id="1489064"/>
    <lineage>
        <taxon>Bacteria</taxon>
        <taxon>Pseudomonadati</taxon>
        <taxon>Pseudomonadota</taxon>
        <taxon>Alphaproteobacteria</taxon>
        <taxon>Rhodospirillales</taxon>
        <taxon>Kiloniellaceae</taxon>
        <taxon>Kiloniella</taxon>
    </lineage>
</organism>
<proteinExistence type="predicted"/>
<dbReference type="STRING" id="1489064.WH96_06250"/>
<feature type="compositionally biased region" description="Basic and acidic residues" evidence="1">
    <location>
        <begin position="24"/>
        <end position="40"/>
    </location>
</feature>
<dbReference type="EMBL" id="LAQL01000003">
    <property type="protein sequence ID" value="KLN61873.1"/>
    <property type="molecule type" value="Genomic_DNA"/>
</dbReference>
<accession>A0A0H2MHK6</accession>
<feature type="region of interest" description="Disordered" evidence="1">
    <location>
        <begin position="1"/>
        <end position="98"/>
    </location>
</feature>
<reference evidence="2 3" key="1">
    <citation type="submission" date="2015-03" db="EMBL/GenBank/DDBJ databases">
        <title>Genome Sequence of Kiloniella spongiae MEBiC09566, isolated from a marine sponge.</title>
        <authorList>
            <person name="Shao Z."/>
            <person name="Wang L."/>
            <person name="Li X."/>
        </authorList>
    </citation>
    <scope>NUCLEOTIDE SEQUENCE [LARGE SCALE GENOMIC DNA]</scope>
    <source>
        <strain evidence="2 3">MEBiC09566</strain>
    </source>
</reference>
<gene>
    <name evidence="2" type="ORF">WH96_06250</name>
</gene>
<comment type="caution">
    <text evidence="2">The sequence shown here is derived from an EMBL/GenBank/DDBJ whole genome shotgun (WGS) entry which is preliminary data.</text>
</comment>
<name>A0A0H2MHK6_9PROT</name>
<sequence>MAAGPSGKGNADAASGRGGGSSNPDRDSPRGGNNNKRDWSARGGGFSTKNKPGFSKAKTKAKKRRGFQPTPAPEDDETFSHPNGVQSPEARREYADRYNRANGIGKYSGRGQDYGRKVPDHILQGLSIEEKKATAENIAPERSFGNSVGNFFSGRLGQNFAKAGLTINNAGELAYEEDINPVGYAAGQAVKGLTGSGFLGGLAGKAVSRFGGAISHTTSAEKVDQRADANGDNRQRAGAGVGQGNRAGSGFLSEKPLFDRAQQTLYPQQEEDKPQLGVGVSQGKSKVRRAPQLSVLNVRRPTFGRG</sequence>
<feature type="compositionally biased region" description="Basic residues" evidence="1">
    <location>
        <begin position="57"/>
        <end position="66"/>
    </location>
</feature>
<dbReference type="AlphaFoldDB" id="A0A0H2MHK6"/>
<dbReference type="RefSeq" id="WP_047763210.1">
    <property type="nucleotide sequence ID" value="NZ_LAQL01000003.1"/>
</dbReference>
<dbReference type="Proteomes" id="UP000035444">
    <property type="component" value="Unassembled WGS sequence"/>
</dbReference>
<protein>
    <submittedName>
        <fullName evidence="2">Uncharacterized protein</fullName>
    </submittedName>
</protein>
<feature type="compositionally biased region" description="Basic and acidic residues" evidence="1">
    <location>
        <begin position="219"/>
        <end position="235"/>
    </location>
</feature>